<organism evidence="1 2">
    <name type="scientific">Pseudoalteromonas piratica</name>
    <dbReference type="NCBI Taxonomy" id="1348114"/>
    <lineage>
        <taxon>Bacteria</taxon>
        <taxon>Pseudomonadati</taxon>
        <taxon>Pseudomonadota</taxon>
        <taxon>Gammaproteobacteria</taxon>
        <taxon>Alteromonadales</taxon>
        <taxon>Pseudoalteromonadaceae</taxon>
        <taxon>Pseudoalteromonas</taxon>
    </lineage>
</organism>
<gene>
    <name evidence="1" type="ORF">OM33_06625</name>
</gene>
<evidence type="ECO:0000313" key="2">
    <source>
        <dbReference type="Proteomes" id="UP000030341"/>
    </source>
</evidence>
<dbReference type="STRING" id="1348114.OM33_06625"/>
<dbReference type="AlphaFoldDB" id="A0A0A7EDW9"/>
<sequence length="196" mass="22252">MKKPNNFQRIRELNYLQQASLAAAMIERMLPNYVLFSEALEFGNATELRNVLNSLWEKLLLPKAKISLEKLNEKVELNTPDLNDFDMFGVYPAIDTCTALITLINGMQQKEEANFVDVCKISQASVAKFIEYQLTTEGELADNSALREHPLMNYEMDVLAELIDKVESFQRIDKDSVKELKKLALADGQSNIGIEC</sequence>
<dbReference type="InterPro" id="IPR023381">
    <property type="entry name" value="YP001051499.1-like_dom_sf"/>
</dbReference>
<dbReference type="Pfam" id="PF04222">
    <property type="entry name" value="DUF416"/>
    <property type="match status" value="1"/>
</dbReference>
<keyword evidence="2" id="KW-1185">Reference proteome</keyword>
<dbReference type="RefSeq" id="WP_038640215.1">
    <property type="nucleotide sequence ID" value="NZ_CP009888.1"/>
</dbReference>
<dbReference type="Gene3D" id="1.20.1590.10">
    <property type="entry name" value="YP_001051499.1 domain like"/>
    <property type="match status" value="1"/>
</dbReference>
<evidence type="ECO:0008006" key="3">
    <source>
        <dbReference type="Google" id="ProtNLM"/>
    </source>
</evidence>
<dbReference type="eggNOG" id="COG3068">
    <property type="taxonomic scope" value="Bacteria"/>
</dbReference>
<dbReference type="InterPro" id="IPR007338">
    <property type="entry name" value="DUF416"/>
</dbReference>
<dbReference type="OrthoDB" id="9204516at2"/>
<name>A0A0A7EDW9_9GAMM</name>
<evidence type="ECO:0000313" key="1">
    <source>
        <dbReference type="EMBL" id="AIY64860.1"/>
    </source>
</evidence>
<dbReference type="EMBL" id="CP009888">
    <property type="protein sequence ID" value="AIY64860.1"/>
    <property type="molecule type" value="Genomic_DNA"/>
</dbReference>
<proteinExistence type="predicted"/>
<accession>A0A0A7EDW9</accession>
<protein>
    <recommendedName>
        <fullName evidence="3">DUF416 domain-containing protein</fullName>
    </recommendedName>
</protein>
<dbReference type="KEGG" id="pseo:OM33_06625"/>
<dbReference type="Proteomes" id="UP000030341">
    <property type="component" value="Chromosome 1"/>
</dbReference>
<reference evidence="1 2" key="1">
    <citation type="submission" date="2014-11" db="EMBL/GenBank/DDBJ databases">
        <title>Complete Genome Sequence of Pseudoalteromonas sp. Strain OCN003 Isolated from Kaneohe Bay, Oahu, Hawaii.</title>
        <authorList>
            <person name="Beurmann S."/>
            <person name="Videau P."/>
            <person name="Ushijima B."/>
            <person name="Smith A.M."/>
            <person name="Aeby G.S."/>
            <person name="Callahan S.M."/>
            <person name="Belcaid M."/>
        </authorList>
    </citation>
    <scope>NUCLEOTIDE SEQUENCE [LARGE SCALE GENOMIC DNA]</scope>
    <source>
        <strain evidence="1 2">OCN003</strain>
    </source>
</reference>
<dbReference type="HOGENOM" id="CLU_096082_0_0_6"/>